<dbReference type="PROSITE" id="PS00622">
    <property type="entry name" value="HTH_LUXR_1"/>
    <property type="match status" value="1"/>
</dbReference>
<dbReference type="Pfam" id="PF17874">
    <property type="entry name" value="TPR_MalT"/>
    <property type="match status" value="1"/>
</dbReference>
<dbReference type="CDD" id="cd06170">
    <property type="entry name" value="LuxR_C_like"/>
    <property type="match status" value="1"/>
</dbReference>
<dbReference type="InterPro" id="IPR051015">
    <property type="entry name" value="EvgA-like"/>
</dbReference>
<dbReference type="InterPro" id="IPR059106">
    <property type="entry name" value="WHD_MalT"/>
</dbReference>
<dbReference type="EMBL" id="JBHSIM010000041">
    <property type="protein sequence ID" value="MFC4834764.1"/>
    <property type="molecule type" value="Genomic_DNA"/>
</dbReference>
<dbReference type="InterPro" id="IPR016032">
    <property type="entry name" value="Sig_transdc_resp-reg_C-effctor"/>
</dbReference>
<reference evidence="4" key="1">
    <citation type="journal article" date="2019" name="Int. J. Syst. Evol. Microbiol.">
        <title>The Global Catalogue of Microorganisms (GCM) 10K type strain sequencing project: providing services to taxonomists for standard genome sequencing and annotation.</title>
        <authorList>
            <consortium name="The Broad Institute Genomics Platform"/>
            <consortium name="The Broad Institute Genome Sequencing Center for Infectious Disease"/>
            <person name="Wu L."/>
            <person name="Ma J."/>
        </authorList>
    </citation>
    <scope>NUCLEOTIDE SEQUENCE [LARGE SCALE GENOMIC DNA]</scope>
    <source>
        <strain evidence="4">CCUG 50347</strain>
    </source>
</reference>
<dbReference type="Pfam" id="PF00196">
    <property type="entry name" value="GerE"/>
    <property type="match status" value="1"/>
</dbReference>
<dbReference type="InterPro" id="IPR027417">
    <property type="entry name" value="P-loop_NTPase"/>
</dbReference>
<dbReference type="PRINTS" id="PR00038">
    <property type="entry name" value="HTHLUXR"/>
</dbReference>
<evidence type="ECO:0000313" key="3">
    <source>
        <dbReference type="EMBL" id="MFC4834764.1"/>
    </source>
</evidence>
<dbReference type="SMART" id="SM00421">
    <property type="entry name" value="HTH_LUXR"/>
    <property type="match status" value="1"/>
</dbReference>
<organism evidence="3 4">
    <name type="scientific">Actinomycetospora chibensis</name>
    <dbReference type="NCBI Taxonomy" id="663606"/>
    <lineage>
        <taxon>Bacteria</taxon>
        <taxon>Bacillati</taxon>
        <taxon>Actinomycetota</taxon>
        <taxon>Actinomycetes</taxon>
        <taxon>Pseudonocardiales</taxon>
        <taxon>Pseudonocardiaceae</taxon>
        <taxon>Actinomycetospora</taxon>
    </lineage>
</organism>
<evidence type="ECO:0000313" key="4">
    <source>
        <dbReference type="Proteomes" id="UP001595909"/>
    </source>
</evidence>
<proteinExistence type="predicted"/>
<keyword evidence="4" id="KW-1185">Reference proteome</keyword>
<dbReference type="Pfam" id="PF25873">
    <property type="entry name" value="WHD_MalT"/>
    <property type="match status" value="1"/>
</dbReference>
<dbReference type="PANTHER" id="PTHR45566">
    <property type="entry name" value="HTH-TYPE TRANSCRIPTIONAL REGULATOR YHJB-RELATED"/>
    <property type="match status" value="1"/>
</dbReference>
<dbReference type="PANTHER" id="PTHR45566:SF2">
    <property type="entry name" value="NARL SUBFAMILY"/>
    <property type="match status" value="1"/>
</dbReference>
<dbReference type="RefSeq" id="WP_274191222.1">
    <property type="nucleotide sequence ID" value="NZ_BAABHN010000041.1"/>
</dbReference>
<name>A0ABV9RMM4_9PSEU</name>
<dbReference type="InterPro" id="IPR041617">
    <property type="entry name" value="TPR_MalT"/>
</dbReference>
<dbReference type="InterPro" id="IPR011990">
    <property type="entry name" value="TPR-like_helical_dom_sf"/>
</dbReference>
<feature type="domain" description="HTH luxR-type" evidence="2">
    <location>
        <begin position="840"/>
        <end position="905"/>
    </location>
</feature>
<gene>
    <name evidence="3" type="ORF">ACFPEL_20290</name>
</gene>
<dbReference type="SUPFAM" id="SSF52540">
    <property type="entry name" value="P-loop containing nucleoside triphosphate hydrolases"/>
    <property type="match status" value="1"/>
</dbReference>
<accession>A0ABV9RMM4</accession>
<evidence type="ECO:0000259" key="2">
    <source>
        <dbReference type="PROSITE" id="PS50043"/>
    </source>
</evidence>
<dbReference type="Gene3D" id="1.10.10.10">
    <property type="entry name" value="Winged helix-like DNA-binding domain superfamily/Winged helix DNA-binding domain"/>
    <property type="match status" value="1"/>
</dbReference>
<evidence type="ECO:0000256" key="1">
    <source>
        <dbReference type="SAM" id="MobiDB-lite"/>
    </source>
</evidence>
<dbReference type="Gene3D" id="1.25.40.10">
    <property type="entry name" value="Tetratricopeptide repeat domain"/>
    <property type="match status" value="1"/>
</dbReference>
<dbReference type="Proteomes" id="UP001595909">
    <property type="component" value="Unassembled WGS sequence"/>
</dbReference>
<dbReference type="Gene3D" id="3.40.50.300">
    <property type="entry name" value="P-loop containing nucleotide triphosphate hydrolases"/>
    <property type="match status" value="1"/>
</dbReference>
<feature type="region of interest" description="Disordered" evidence="1">
    <location>
        <begin position="1"/>
        <end position="23"/>
    </location>
</feature>
<dbReference type="InterPro" id="IPR000792">
    <property type="entry name" value="Tscrpt_reg_LuxR_C"/>
</dbReference>
<dbReference type="PROSITE" id="PS50043">
    <property type="entry name" value="HTH_LUXR_2"/>
    <property type="match status" value="1"/>
</dbReference>
<protein>
    <submittedName>
        <fullName evidence="3">LuxR C-terminal-related transcriptional regulator</fullName>
    </submittedName>
</protein>
<sequence>MMTTEPEVPTPAVPRRAPREASARFRAPTHVHNVIERRRVLEGLRRSEPRRLTVIHAPAGYGKTTLAVQWLAILQDAGALVAWLGLHGDDVDPHWFLAHLLEAVRRALPAAGESIDDLAALIEQSAEDVQGYTLSALLEVVGDHEERVVLAFDDWHLVDEAAARRALVHLVDFAPPNLSIVLTSRRRPQLPLSRLRVRGHVVEIDADALRFDLDETREFLVELNGLRLDGDDVARLSAGTDGWVAALQLASLSLRDSADPAALISGFSGRHHSVGEYLAENVLDALPADVLDFLLATSVCDRLCGDLAGVLAGRGDGQAMLEELENRDLFLRPLDTEREWFRYHHLFADYLRRRLDRDHPDRLADLHARASAWFAEQTLVPEAVAHALGGGDIRRATDLVEQHAMPLVEHSRMVSLLGLLGRLPATAADDRPGLLMAVAWANCLLQRTAAAQSSLDALLPALPGAADHEEMRSEADVVQACIDIYGDRTDRAEDLVARSLHSSRSYRPWVVAVSANIQTFCDIHAMRFDRARERQRWAAPFHDRTRGPFAGVYGRCFAGVAALSQLDVPAAREELEGAVILARESAGRRSHAAQLAGALLGELHYVRGEVGEAERLLDESGELGSESGVVDFMIASFVLSARIKAARGATDESAELLVEGARVADRLCLTRLRAAVGAERVVQMLARGRTREAHRVARDLPEGSSRHDGIGVRIDQLRTSALAAVHSAEGEHDRAVALVEDLVAEATEHGQLRVATELSIQLAGIQQRAARCLSAERTLAAVLTRVVSAGVPQLVHEGGPDVRAVLARIVGRLGDGDVDESLPPAEELHALVANAPQPIGRASAGDLNGRELEVVRMLDVGRSNQQIARALGVTVNTVKWHLKNVFSKLDVTNRTEAVSVARRGGLLV</sequence>
<dbReference type="InterPro" id="IPR036388">
    <property type="entry name" value="WH-like_DNA-bd_sf"/>
</dbReference>
<dbReference type="SUPFAM" id="SSF46894">
    <property type="entry name" value="C-terminal effector domain of the bipartite response regulators"/>
    <property type="match status" value="1"/>
</dbReference>
<comment type="caution">
    <text evidence="3">The sequence shown here is derived from an EMBL/GenBank/DDBJ whole genome shotgun (WGS) entry which is preliminary data.</text>
</comment>